<sequence length="111" mass="11759">TVNAMNPGLVATNVGQTAGGISAKAKGLVDKIAGLTPEEGAQTIIYLATSPEVIGVTGRYFVKEKSVPSSKISYDLEFCRRLWTLSESLITPNGKNGDEPDTAKELRGNHP</sequence>
<evidence type="ECO:0000256" key="2">
    <source>
        <dbReference type="SAM" id="MobiDB-lite"/>
    </source>
</evidence>
<name>X0V484_9ZZZZ</name>
<reference evidence="3" key="1">
    <citation type="journal article" date="2014" name="Front. Microbiol.">
        <title>High frequency of phylogenetically diverse reductive dehalogenase-homologous genes in deep subseafloor sedimentary metagenomes.</title>
        <authorList>
            <person name="Kawai M."/>
            <person name="Futagami T."/>
            <person name="Toyoda A."/>
            <person name="Takaki Y."/>
            <person name="Nishi S."/>
            <person name="Hori S."/>
            <person name="Arai W."/>
            <person name="Tsubouchi T."/>
            <person name="Morono Y."/>
            <person name="Uchiyama I."/>
            <person name="Ito T."/>
            <person name="Fujiyama A."/>
            <person name="Inagaki F."/>
            <person name="Takami H."/>
        </authorList>
    </citation>
    <scope>NUCLEOTIDE SEQUENCE</scope>
    <source>
        <strain evidence="3">Expedition CK06-06</strain>
    </source>
</reference>
<dbReference type="Gene3D" id="3.40.50.720">
    <property type="entry name" value="NAD(P)-binding Rossmann-like Domain"/>
    <property type="match status" value="1"/>
</dbReference>
<dbReference type="GO" id="GO:0016491">
    <property type="term" value="F:oxidoreductase activity"/>
    <property type="evidence" value="ECO:0007669"/>
    <property type="project" value="UniProtKB-KW"/>
</dbReference>
<evidence type="ECO:0000313" key="3">
    <source>
        <dbReference type="EMBL" id="GAG12920.1"/>
    </source>
</evidence>
<dbReference type="PANTHER" id="PTHR43157:SF31">
    <property type="entry name" value="PHOSPHATIDYLINOSITOL-GLYCAN BIOSYNTHESIS CLASS F PROTEIN"/>
    <property type="match status" value="1"/>
</dbReference>
<dbReference type="EMBL" id="BARS01023596">
    <property type="protein sequence ID" value="GAG12920.1"/>
    <property type="molecule type" value="Genomic_DNA"/>
</dbReference>
<dbReference type="AlphaFoldDB" id="X0V484"/>
<gene>
    <name evidence="3" type="ORF">S01H1_37554</name>
</gene>
<accession>X0V484</accession>
<comment type="caution">
    <text evidence="3">The sequence shown here is derived from an EMBL/GenBank/DDBJ whole genome shotgun (WGS) entry which is preliminary data.</text>
</comment>
<feature type="region of interest" description="Disordered" evidence="2">
    <location>
        <begin position="90"/>
        <end position="111"/>
    </location>
</feature>
<feature type="compositionally biased region" description="Basic and acidic residues" evidence="2">
    <location>
        <begin position="96"/>
        <end position="111"/>
    </location>
</feature>
<keyword evidence="1" id="KW-0560">Oxidoreductase</keyword>
<evidence type="ECO:0000256" key="1">
    <source>
        <dbReference type="ARBA" id="ARBA00023002"/>
    </source>
</evidence>
<proteinExistence type="predicted"/>
<dbReference type="InterPro" id="IPR036291">
    <property type="entry name" value="NAD(P)-bd_dom_sf"/>
</dbReference>
<dbReference type="PANTHER" id="PTHR43157">
    <property type="entry name" value="PHOSPHATIDYLINOSITOL-GLYCAN BIOSYNTHESIS CLASS F PROTEIN-RELATED"/>
    <property type="match status" value="1"/>
</dbReference>
<feature type="non-terminal residue" evidence="3">
    <location>
        <position position="1"/>
    </location>
</feature>
<evidence type="ECO:0008006" key="4">
    <source>
        <dbReference type="Google" id="ProtNLM"/>
    </source>
</evidence>
<protein>
    <recommendedName>
        <fullName evidence="4">Short-chain dehydrogenase/reductase SDR</fullName>
    </recommendedName>
</protein>
<organism evidence="3">
    <name type="scientific">marine sediment metagenome</name>
    <dbReference type="NCBI Taxonomy" id="412755"/>
    <lineage>
        <taxon>unclassified sequences</taxon>
        <taxon>metagenomes</taxon>
        <taxon>ecological metagenomes</taxon>
    </lineage>
</organism>
<dbReference type="SUPFAM" id="SSF51735">
    <property type="entry name" value="NAD(P)-binding Rossmann-fold domains"/>
    <property type="match status" value="1"/>
</dbReference>